<dbReference type="Gene3D" id="3.10.100.10">
    <property type="entry name" value="Mannose-Binding Protein A, subunit A"/>
    <property type="match status" value="1"/>
</dbReference>
<dbReference type="SMART" id="SM00034">
    <property type="entry name" value="CLECT"/>
    <property type="match status" value="1"/>
</dbReference>
<dbReference type="PANTHER" id="PTHR19325:SF575">
    <property type="entry name" value="LOCOMOTION-RELATED PROTEIN HIKARU GENKI"/>
    <property type="match status" value="1"/>
</dbReference>
<feature type="region of interest" description="Disordered" evidence="7">
    <location>
        <begin position="252"/>
        <end position="274"/>
    </location>
</feature>
<dbReference type="SUPFAM" id="SSF57535">
    <property type="entry name" value="Complement control module/SCR domain"/>
    <property type="match status" value="4"/>
</dbReference>
<dbReference type="InterPro" id="IPR016186">
    <property type="entry name" value="C-type_lectin-like/link_sf"/>
</dbReference>
<keyword evidence="2" id="KW-0732">Signal</keyword>
<proteinExistence type="predicted"/>
<keyword evidence="1 6" id="KW-0768">Sushi</keyword>
<keyword evidence="3" id="KW-0677">Repeat</keyword>
<dbReference type="SUPFAM" id="SSF56436">
    <property type="entry name" value="C-type lectin-like"/>
    <property type="match status" value="1"/>
</dbReference>
<evidence type="ECO:0000256" key="7">
    <source>
        <dbReference type="SAM" id="MobiDB-lite"/>
    </source>
</evidence>
<keyword evidence="8" id="KW-0812">Transmembrane</keyword>
<dbReference type="Proteomes" id="UP000549394">
    <property type="component" value="Unassembled WGS sequence"/>
</dbReference>
<dbReference type="InterPro" id="IPR011004">
    <property type="entry name" value="Trimer_LpxA-like_sf"/>
</dbReference>
<evidence type="ECO:0000256" key="6">
    <source>
        <dbReference type="PROSITE-ProRule" id="PRU00302"/>
    </source>
</evidence>
<evidence type="ECO:0000256" key="5">
    <source>
        <dbReference type="ARBA" id="ARBA00023180"/>
    </source>
</evidence>
<dbReference type="OrthoDB" id="6159920at2759"/>
<organism evidence="11 12">
    <name type="scientific">Dimorphilus gyrociliatus</name>
    <dbReference type="NCBI Taxonomy" id="2664684"/>
    <lineage>
        <taxon>Eukaryota</taxon>
        <taxon>Metazoa</taxon>
        <taxon>Spiralia</taxon>
        <taxon>Lophotrochozoa</taxon>
        <taxon>Annelida</taxon>
        <taxon>Polychaeta</taxon>
        <taxon>Polychaeta incertae sedis</taxon>
        <taxon>Dinophilidae</taxon>
        <taxon>Dimorphilus</taxon>
    </lineage>
</organism>
<feature type="domain" description="Sushi" evidence="10">
    <location>
        <begin position="711"/>
        <end position="773"/>
    </location>
</feature>
<dbReference type="Gene3D" id="2.10.70.10">
    <property type="entry name" value="Complement Module, domain 1"/>
    <property type="match status" value="4"/>
</dbReference>
<comment type="caution">
    <text evidence="6">Lacks conserved residue(s) required for the propagation of feature annotation.</text>
</comment>
<dbReference type="InterPro" id="IPR050350">
    <property type="entry name" value="Compl-Cell_Adhes-Reg"/>
</dbReference>
<dbReference type="InterPro" id="IPR035976">
    <property type="entry name" value="Sushi/SCR/CCP_sf"/>
</dbReference>
<evidence type="ECO:0000313" key="11">
    <source>
        <dbReference type="EMBL" id="CAD5113909.1"/>
    </source>
</evidence>
<evidence type="ECO:0000259" key="10">
    <source>
        <dbReference type="PROSITE" id="PS50923"/>
    </source>
</evidence>
<dbReference type="PROSITE" id="PS50041">
    <property type="entry name" value="C_TYPE_LECTIN_2"/>
    <property type="match status" value="1"/>
</dbReference>
<dbReference type="InterPro" id="IPR000436">
    <property type="entry name" value="Sushi_SCR_CCP_dom"/>
</dbReference>
<dbReference type="Pfam" id="PF00084">
    <property type="entry name" value="Sushi"/>
    <property type="match status" value="2"/>
</dbReference>
<keyword evidence="8" id="KW-1133">Transmembrane helix</keyword>
<evidence type="ECO:0000259" key="9">
    <source>
        <dbReference type="PROSITE" id="PS50041"/>
    </source>
</evidence>
<dbReference type="Pfam" id="PF00059">
    <property type="entry name" value="Lectin_C"/>
    <property type="match status" value="1"/>
</dbReference>
<comment type="caution">
    <text evidence="11">The sequence shown here is derived from an EMBL/GenBank/DDBJ whole genome shotgun (WGS) entry which is preliminary data.</text>
</comment>
<dbReference type="SMART" id="SM00032">
    <property type="entry name" value="CCP"/>
    <property type="match status" value="6"/>
</dbReference>
<dbReference type="EMBL" id="CAJFCJ010000004">
    <property type="protein sequence ID" value="CAD5113909.1"/>
    <property type="molecule type" value="Genomic_DNA"/>
</dbReference>
<reference evidence="11 12" key="1">
    <citation type="submission" date="2020-08" db="EMBL/GenBank/DDBJ databases">
        <authorList>
            <person name="Hejnol A."/>
        </authorList>
    </citation>
    <scope>NUCLEOTIDE SEQUENCE [LARGE SCALE GENOMIC DNA]</scope>
</reference>
<dbReference type="Gene3D" id="2.160.10.10">
    <property type="entry name" value="Hexapeptide repeat proteins"/>
    <property type="match status" value="2"/>
</dbReference>
<feature type="domain" description="Sushi" evidence="10">
    <location>
        <begin position="832"/>
        <end position="893"/>
    </location>
</feature>
<keyword evidence="5" id="KW-0325">Glycoprotein</keyword>
<protein>
    <submittedName>
        <fullName evidence="11">DgyrCDS3068</fullName>
    </submittedName>
</protein>
<feature type="region of interest" description="Disordered" evidence="7">
    <location>
        <begin position="182"/>
        <end position="203"/>
    </location>
</feature>
<sequence length="1006" mass="112435">MKYLTIRDYSDADGYCKDRDGILASVTTEAEMDFIVNTLAPDEEDFWIGLHCSNFGKSPPFSKSDFVWKDGSPVVSSMNSLWEMSPNDNSRCVRVNRKTRSYHPYEEYGLYNDRECFKEYDTLCKIKVIETTTVLQTTTVKPTTTVEPTTTVKPTTTVEPTTTVKPTTTVRATTTVEPTTTVKPTTTVEPTTTVKPTTTVEPTTTVKPTTTVRATTTVEPTTTVKPTTTVEPTTTVKSTSTIEPTTTIKATTTAESSTTVKATTTDEPTTTKATTTVEPTSTIELITTEKPTTTKESETTVETTNVQTVTTNKKISSITTFAKTEKVHTTSTKFTTDQTTSETTPSTLKLTNNNIDSSVQTSSHATNNIKISSIATNEDTTMKSIYLETTKATIKPIELNVSITLPTDQNQTNPIVIEPNAQCNMSEKRYDKKQMKSFYSPGKPLVFQCTNNKIFKHGGSSRTTECIGNNHWSSEVDSCEEKCSLEEDRLACLTSFIHNHKSKCTPKFSWDSSHCKEIGCVPPPYVKNSGIAGLTLNKSTNLLTLNVKCLIGHRLQDGREEFLIEQDSTTSWIIHAAGFCEILRCPPNPKFSFTSINDTAVTYGTVLKYTCKPGYTFPDFNLTKTIKCNETQQWEGHIENCQEIICNNLSAIANSRYNYIGLSSFGTPSYNLSCIPGFNLPFRMIDGFTWNDIICQPNGSWNSSDIDCKPNRCPSPINLIQNAKIEHKINVTVGNILIFTCFEGYEFSDGTVNKSCACLSNTYWENIENQCKIKECTTRHLNHLNSYKNVQFNKTEELECETGYTFELSPLKNVTCNLNKELSIGNDSCNPVRCPILPKVDNGEWIGQNVYKSSAMLSCNEGFKINNEEITLPIVCEHTSEWSTQISAIFCKRKHCPIIPTWDGISINSTSTKYESYVRVQCLRNNSTQNVFCNQSAKWSPKLLSCSENPYTEPKPDEASNSDTFGYIAIGLLLFILFSNLLNKKIDKKRLYKSLKKRKKKNKLII</sequence>
<feature type="disulfide bond" evidence="6">
    <location>
        <begin position="423"/>
        <end position="466"/>
    </location>
</feature>
<dbReference type="CDD" id="cd00033">
    <property type="entry name" value="CCP"/>
    <property type="match status" value="2"/>
</dbReference>
<dbReference type="PANTHER" id="PTHR19325">
    <property type="entry name" value="COMPLEMENT COMPONENT-RELATED SUSHI DOMAIN-CONTAINING"/>
    <property type="match status" value="1"/>
</dbReference>
<dbReference type="InterPro" id="IPR001304">
    <property type="entry name" value="C-type_lectin-like"/>
</dbReference>
<keyword evidence="4 6" id="KW-1015">Disulfide bond</keyword>
<accession>A0A7I8VCN9</accession>
<keyword evidence="12" id="KW-1185">Reference proteome</keyword>
<dbReference type="SUPFAM" id="SSF51161">
    <property type="entry name" value="Trimeric LpxA-like enzymes"/>
    <property type="match status" value="1"/>
</dbReference>
<gene>
    <name evidence="11" type="ORF">DGYR_LOCUS2823</name>
</gene>
<evidence type="ECO:0000256" key="2">
    <source>
        <dbReference type="ARBA" id="ARBA00022729"/>
    </source>
</evidence>
<feature type="domain" description="C-type lectin" evidence="9">
    <location>
        <begin position="1"/>
        <end position="125"/>
    </location>
</feature>
<dbReference type="PROSITE" id="PS50923">
    <property type="entry name" value="SUSHI"/>
    <property type="match status" value="5"/>
</dbReference>
<name>A0A7I8VCN9_9ANNE</name>
<evidence type="ECO:0000256" key="3">
    <source>
        <dbReference type="ARBA" id="ARBA00022737"/>
    </source>
</evidence>
<feature type="transmembrane region" description="Helical" evidence="8">
    <location>
        <begin position="964"/>
        <end position="983"/>
    </location>
</feature>
<dbReference type="InterPro" id="IPR016187">
    <property type="entry name" value="CTDL_fold"/>
</dbReference>
<feature type="domain" description="Sushi" evidence="10">
    <location>
        <begin position="421"/>
        <end position="481"/>
    </location>
</feature>
<evidence type="ECO:0000256" key="1">
    <source>
        <dbReference type="ARBA" id="ARBA00022659"/>
    </source>
</evidence>
<dbReference type="CDD" id="cd00037">
    <property type="entry name" value="CLECT"/>
    <property type="match status" value="1"/>
</dbReference>
<feature type="disulfide bond" evidence="6">
    <location>
        <begin position="713"/>
        <end position="756"/>
    </location>
</feature>
<feature type="domain" description="Sushi" evidence="10">
    <location>
        <begin position="583"/>
        <end position="643"/>
    </location>
</feature>
<evidence type="ECO:0000256" key="4">
    <source>
        <dbReference type="ARBA" id="ARBA00023157"/>
    </source>
</evidence>
<evidence type="ECO:0000313" key="12">
    <source>
        <dbReference type="Proteomes" id="UP000549394"/>
    </source>
</evidence>
<feature type="disulfide bond" evidence="6">
    <location>
        <begin position="585"/>
        <end position="628"/>
    </location>
</feature>
<dbReference type="AlphaFoldDB" id="A0A7I8VCN9"/>
<feature type="domain" description="Sushi" evidence="10">
    <location>
        <begin position="644"/>
        <end position="710"/>
    </location>
</feature>
<keyword evidence="8" id="KW-0472">Membrane</keyword>
<evidence type="ECO:0000256" key="8">
    <source>
        <dbReference type="SAM" id="Phobius"/>
    </source>
</evidence>